<proteinExistence type="predicted"/>
<evidence type="ECO:0000259" key="7">
    <source>
        <dbReference type="Pfam" id="PF00482"/>
    </source>
</evidence>
<evidence type="ECO:0000313" key="8">
    <source>
        <dbReference type="EMBL" id="CAA9247967.1"/>
    </source>
</evidence>
<feature type="transmembrane region" description="Helical" evidence="6">
    <location>
        <begin position="218"/>
        <end position="238"/>
    </location>
</feature>
<evidence type="ECO:0000256" key="6">
    <source>
        <dbReference type="SAM" id="Phobius"/>
    </source>
</evidence>
<dbReference type="EMBL" id="CADCTF010000103">
    <property type="protein sequence ID" value="CAA9247967.1"/>
    <property type="molecule type" value="Genomic_DNA"/>
</dbReference>
<keyword evidence="4 6" id="KW-1133">Transmembrane helix</keyword>
<accession>A0A6J4IC27</accession>
<feature type="transmembrane region" description="Helical" evidence="6">
    <location>
        <begin position="6"/>
        <end position="24"/>
    </location>
</feature>
<dbReference type="InterPro" id="IPR042094">
    <property type="entry name" value="T2SS_GspF_sf"/>
</dbReference>
<evidence type="ECO:0000256" key="1">
    <source>
        <dbReference type="ARBA" id="ARBA00004651"/>
    </source>
</evidence>
<comment type="subcellular location">
    <subcellularLocation>
        <location evidence="1">Cell membrane</location>
        <topology evidence="1">Multi-pass membrane protein</topology>
    </subcellularLocation>
</comment>
<feature type="domain" description="Type II secretion system protein GspF" evidence="7">
    <location>
        <begin position="83"/>
        <end position="203"/>
    </location>
</feature>
<reference evidence="8" key="1">
    <citation type="submission" date="2020-02" db="EMBL/GenBank/DDBJ databases">
        <authorList>
            <person name="Meier V. D."/>
        </authorList>
    </citation>
    <scope>NUCLEOTIDE SEQUENCE</scope>
    <source>
        <strain evidence="8">AVDCRST_MAG50</strain>
    </source>
</reference>
<protein>
    <recommendedName>
        <fullName evidence="7">Type II secretion system protein GspF domain-containing protein</fullName>
    </recommendedName>
</protein>
<evidence type="ECO:0000256" key="2">
    <source>
        <dbReference type="ARBA" id="ARBA00022475"/>
    </source>
</evidence>
<name>A0A6J4IC27_9ACTN</name>
<evidence type="ECO:0000256" key="4">
    <source>
        <dbReference type="ARBA" id="ARBA00022989"/>
    </source>
</evidence>
<dbReference type="GO" id="GO:0005886">
    <property type="term" value="C:plasma membrane"/>
    <property type="evidence" value="ECO:0007669"/>
    <property type="project" value="UniProtKB-SubCell"/>
</dbReference>
<gene>
    <name evidence="8" type="ORF">AVDCRST_MAG50-2083</name>
</gene>
<dbReference type="Pfam" id="PF00482">
    <property type="entry name" value="T2SSF"/>
    <property type="match status" value="1"/>
</dbReference>
<evidence type="ECO:0000256" key="5">
    <source>
        <dbReference type="ARBA" id="ARBA00023136"/>
    </source>
</evidence>
<dbReference type="InterPro" id="IPR018076">
    <property type="entry name" value="T2SS_GspF_dom"/>
</dbReference>
<keyword evidence="2" id="KW-1003">Cell membrane</keyword>
<dbReference type="PANTHER" id="PTHR35007:SF1">
    <property type="entry name" value="PILUS ASSEMBLY PROTEIN"/>
    <property type="match status" value="1"/>
</dbReference>
<sequence length="246" mass="25585">MSESLIWATSVAVVLSTMCLLSLVRRLTAGMEVAGRLRHEPEATRSLSAAGLLLSRPQGWVSARTGKHDRRREAALPALLEGIARSLRAGSSLHQAVEDAAAQALAGSDDLALVAATVSHGSSLSQALDRWAELRPLPGVRLAVAALALSADAGGVSARAVDGVAMTLRQRQTVRAEARALATQARLSAVVMALAPIAFGLVAMAADSRSMRFLFGTPAGLGMLGLGLLLDLCGFAWMSRLTRSVG</sequence>
<dbReference type="PANTHER" id="PTHR35007">
    <property type="entry name" value="INTEGRAL MEMBRANE PROTEIN-RELATED"/>
    <property type="match status" value="1"/>
</dbReference>
<organism evidence="8">
    <name type="scientific">uncultured Acidimicrobiales bacterium</name>
    <dbReference type="NCBI Taxonomy" id="310071"/>
    <lineage>
        <taxon>Bacteria</taxon>
        <taxon>Bacillati</taxon>
        <taxon>Actinomycetota</taxon>
        <taxon>Acidimicrobiia</taxon>
        <taxon>Acidimicrobiales</taxon>
        <taxon>environmental samples</taxon>
    </lineage>
</organism>
<feature type="transmembrane region" description="Helical" evidence="6">
    <location>
        <begin position="187"/>
        <end position="206"/>
    </location>
</feature>
<dbReference type="Gene3D" id="1.20.81.30">
    <property type="entry name" value="Type II secretion system (T2SS), domain F"/>
    <property type="match status" value="1"/>
</dbReference>
<dbReference type="AlphaFoldDB" id="A0A6J4IC27"/>
<keyword evidence="5 6" id="KW-0472">Membrane</keyword>
<evidence type="ECO:0000256" key="3">
    <source>
        <dbReference type="ARBA" id="ARBA00022692"/>
    </source>
</evidence>
<keyword evidence="3 6" id="KW-0812">Transmembrane</keyword>